<keyword evidence="7" id="KW-1185">Reference proteome</keyword>
<gene>
    <name evidence="6" type="ORF">HAX54_008295</name>
</gene>
<dbReference type="SMART" id="SM01075">
    <property type="entry name" value="CDT1"/>
    <property type="match status" value="1"/>
</dbReference>
<feature type="compositionally biased region" description="Polar residues" evidence="3">
    <location>
        <begin position="434"/>
        <end position="445"/>
    </location>
</feature>
<keyword evidence="4" id="KW-0812">Transmembrane</keyword>
<feature type="compositionally biased region" description="Polar residues" evidence="3">
    <location>
        <begin position="79"/>
        <end position="97"/>
    </location>
</feature>
<evidence type="ECO:0000256" key="4">
    <source>
        <dbReference type="SAM" id="Phobius"/>
    </source>
</evidence>
<dbReference type="InterPro" id="IPR032054">
    <property type="entry name" value="Cdt1_C"/>
</dbReference>
<protein>
    <recommendedName>
        <fullName evidence="5">CDT1 Geminin-binding domain-containing protein</fullName>
    </recommendedName>
</protein>
<dbReference type="CDD" id="cd08674">
    <property type="entry name" value="Cdt1_m"/>
    <property type="match status" value="1"/>
</dbReference>
<evidence type="ECO:0000313" key="7">
    <source>
        <dbReference type="Proteomes" id="UP000823775"/>
    </source>
</evidence>
<accession>A0ABS8RVW3</accession>
<dbReference type="Pfam" id="PF08839">
    <property type="entry name" value="CDT1"/>
    <property type="match status" value="1"/>
</dbReference>
<evidence type="ECO:0000256" key="1">
    <source>
        <dbReference type="ARBA" id="ARBA00008356"/>
    </source>
</evidence>
<keyword evidence="2" id="KW-0131">Cell cycle</keyword>
<dbReference type="InterPro" id="IPR038090">
    <property type="entry name" value="Cdt1_C_WH_dom_sf"/>
</dbReference>
<evidence type="ECO:0000256" key="2">
    <source>
        <dbReference type="ARBA" id="ARBA00023306"/>
    </source>
</evidence>
<feature type="domain" description="CDT1 Geminin-binding" evidence="5">
    <location>
        <begin position="108"/>
        <end position="241"/>
    </location>
</feature>
<dbReference type="InterPro" id="IPR045173">
    <property type="entry name" value="Cdt1"/>
</dbReference>
<evidence type="ECO:0000259" key="5">
    <source>
        <dbReference type="SMART" id="SM01075"/>
    </source>
</evidence>
<dbReference type="CDD" id="cd08767">
    <property type="entry name" value="Cdt1_c"/>
    <property type="match status" value="1"/>
</dbReference>
<organism evidence="6 7">
    <name type="scientific">Datura stramonium</name>
    <name type="common">Jimsonweed</name>
    <name type="synonym">Common thornapple</name>
    <dbReference type="NCBI Taxonomy" id="4076"/>
    <lineage>
        <taxon>Eukaryota</taxon>
        <taxon>Viridiplantae</taxon>
        <taxon>Streptophyta</taxon>
        <taxon>Embryophyta</taxon>
        <taxon>Tracheophyta</taxon>
        <taxon>Spermatophyta</taxon>
        <taxon>Magnoliopsida</taxon>
        <taxon>eudicotyledons</taxon>
        <taxon>Gunneridae</taxon>
        <taxon>Pentapetalae</taxon>
        <taxon>asterids</taxon>
        <taxon>lamiids</taxon>
        <taxon>Solanales</taxon>
        <taxon>Solanaceae</taxon>
        <taxon>Solanoideae</taxon>
        <taxon>Datureae</taxon>
        <taxon>Datura</taxon>
    </lineage>
</organism>
<comment type="caution">
    <text evidence="6">The sequence shown here is derived from an EMBL/GenBank/DDBJ whole genome shotgun (WGS) entry which is preliminary data.</text>
</comment>
<reference evidence="6 7" key="1">
    <citation type="journal article" date="2021" name="BMC Genomics">
        <title>Datura genome reveals duplications of psychoactive alkaloid biosynthetic genes and high mutation rate following tissue culture.</title>
        <authorList>
            <person name="Rajewski A."/>
            <person name="Carter-House D."/>
            <person name="Stajich J."/>
            <person name="Litt A."/>
        </authorList>
    </citation>
    <scope>NUCLEOTIDE SEQUENCE [LARGE SCALE GENOMIC DNA]</scope>
    <source>
        <strain evidence="6">AR-01</strain>
    </source>
</reference>
<sequence>MESTEASSLLDTFKSKKKLQIGSDTKASGAPSMDPWSSKTPEKPIVAPRRTRNRSTVFSVKDIRQAAQKLRKPDPTHPPSQTDTSLSSVKPQMASSSKTKKPVNPAKLPEKYELLDDFFRGLGSSIRLLKMRSYSTTFTNITATMEGLTDRRFTYNHLAQLKFLLPEVIEIKKILVLDERTSCMKPELHVTLNANGVGIDEKLISSSSVSIQLGEVFRNRILDFFKSHPEGDDVPEEALPGAFGASKQEHLMNLSSPVGAPLMDETPIGSMQKPPVAVSHLAQSFRRSFSNRASIGAAQNAKQHPAVVAHTTICPVSEPQIANCSTKNTSKAADTTPSKLLSTQTRTTRFSTQVVHSAALPLSPLPATPLKNTKTEDGSCLLSTDGTPAKLTSTPVKLMTSTPLLQPTKRCYMSPDGESIESPRKLVRRPPRSRSLTFDTPVKSSKVTEEVSRSRQSSADDEIFDILPENLLQSIREKEQKALEEQDPAISQAKWRKKMLSSLPKFFDMLYFLFQSMKRSVITKEELMHKVISSHLDIADKREVEEQLQLLQEIAPEWIHEKLVNKLSNAESIRTRIAEANKIFYRPFHHLVLLLSAGAAATVISVVVQLQNI</sequence>
<feature type="transmembrane region" description="Helical" evidence="4">
    <location>
        <begin position="588"/>
        <end position="608"/>
    </location>
</feature>
<dbReference type="Pfam" id="PF16679">
    <property type="entry name" value="CDT1_C"/>
    <property type="match status" value="1"/>
</dbReference>
<comment type="similarity">
    <text evidence="1">Belongs to the Cdt1 family.</text>
</comment>
<feature type="region of interest" description="Disordered" evidence="3">
    <location>
        <begin position="407"/>
        <end position="459"/>
    </location>
</feature>
<feature type="region of interest" description="Disordered" evidence="3">
    <location>
        <begin position="1"/>
        <end position="104"/>
    </location>
</feature>
<proteinExistence type="inferred from homology"/>
<feature type="compositionally biased region" description="Polar residues" evidence="3">
    <location>
        <begin position="1"/>
        <end position="10"/>
    </location>
</feature>
<dbReference type="InterPro" id="IPR014939">
    <property type="entry name" value="CDT1_Gemini-bd-like"/>
</dbReference>
<evidence type="ECO:0000256" key="3">
    <source>
        <dbReference type="SAM" id="MobiDB-lite"/>
    </source>
</evidence>
<dbReference type="InterPro" id="IPR036390">
    <property type="entry name" value="WH_DNA-bd_sf"/>
</dbReference>
<keyword evidence="4" id="KW-1133">Transmembrane helix</keyword>
<name>A0ABS8RVW3_DATST</name>
<dbReference type="PANTHER" id="PTHR28637:SF1">
    <property type="entry name" value="DNA REPLICATION FACTOR CDT1"/>
    <property type="match status" value="1"/>
</dbReference>
<dbReference type="Gene3D" id="1.10.10.1420">
    <property type="entry name" value="DNA replication factor Cdt1, C-terminal WH domain"/>
    <property type="match status" value="1"/>
</dbReference>
<keyword evidence="4" id="KW-0472">Membrane</keyword>
<dbReference type="PANTHER" id="PTHR28637">
    <property type="entry name" value="DNA REPLICATION FACTOR CDT1"/>
    <property type="match status" value="1"/>
</dbReference>
<dbReference type="EMBL" id="JACEIK010000143">
    <property type="protein sequence ID" value="MCD7450734.1"/>
    <property type="molecule type" value="Genomic_DNA"/>
</dbReference>
<dbReference type="Proteomes" id="UP000823775">
    <property type="component" value="Unassembled WGS sequence"/>
</dbReference>
<dbReference type="SUPFAM" id="SSF46785">
    <property type="entry name" value="Winged helix' DNA-binding domain"/>
    <property type="match status" value="1"/>
</dbReference>
<evidence type="ECO:0000313" key="6">
    <source>
        <dbReference type="EMBL" id="MCD7450734.1"/>
    </source>
</evidence>